<evidence type="ECO:0000313" key="6">
    <source>
        <dbReference type="Proteomes" id="UP000291822"/>
    </source>
</evidence>
<keyword evidence="6" id="KW-1185">Reference proteome</keyword>
<protein>
    <submittedName>
        <fullName evidence="5">Alpha-glucosidase</fullName>
    </submittedName>
</protein>
<dbReference type="Gene3D" id="3.20.20.80">
    <property type="entry name" value="Glycosidases"/>
    <property type="match status" value="2"/>
</dbReference>
<keyword evidence="3" id="KW-0326">Glycosidase</keyword>
<dbReference type="InterPro" id="IPR045857">
    <property type="entry name" value="O16G_dom_2"/>
</dbReference>
<reference evidence="5 6" key="1">
    <citation type="submission" date="2019-02" db="EMBL/GenBank/DDBJ databases">
        <title>Dyella amyloliquefaciens sp. nov., isolated from forest soil.</title>
        <authorList>
            <person name="Gao Z.-H."/>
            <person name="Qiu L.-H."/>
        </authorList>
    </citation>
    <scope>NUCLEOTIDE SEQUENCE [LARGE SCALE GENOMIC DNA]</scope>
    <source>
        <strain evidence="5 6">KACC 12747</strain>
    </source>
</reference>
<evidence type="ECO:0000256" key="3">
    <source>
        <dbReference type="ARBA" id="ARBA00023295"/>
    </source>
</evidence>
<dbReference type="Gene3D" id="2.60.40.1180">
    <property type="entry name" value="Golgi alpha-mannosidase II"/>
    <property type="match status" value="1"/>
</dbReference>
<dbReference type="InterPro" id="IPR006047">
    <property type="entry name" value="GH13_cat_dom"/>
</dbReference>
<name>A0A4R0YM69_9GAMM</name>
<dbReference type="PANTHER" id="PTHR10357:SF179">
    <property type="entry name" value="NEUTRAL AND BASIC AMINO ACID TRANSPORT PROTEIN RBAT"/>
    <property type="match status" value="1"/>
</dbReference>
<dbReference type="InterPro" id="IPR013780">
    <property type="entry name" value="Glyco_hydro_b"/>
</dbReference>
<dbReference type="InterPro" id="IPR017853">
    <property type="entry name" value="GH"/>
</dbReference>
<keyword evidence="2" id="KW-0378">Hydrolase</keyword>
<dbReference type="SUPFAM" id="SSF51445">
    <property type="entry name" value="(Trans)glycosidases"/>
    <property type="match status" value="1"/>
</dbReference>
<dbReference type="GO" id="GO:0009313">
    <property type="term" value="P:oligosaccharide catabolic process"/>
    <property type="evidence" value="ECO:0007669"/>
    <property type="project" value="TreeGrafter"/>
</dbReference>
<dbReference type="Proteomes" id="UP000291822">
    <property type="component" value="Unassembled WGS sequence"/>
</dbReference>
<dbReference type="FunFam" id="3.90.400.10:FF:000002">
    <property type="entry name" value="Sucrose isomerase"/>
    <property type="match status" value="1"/>
</dbReference>
<dbReference type="InterPro" id="IPR032091">
    <property type="entry name" value="Malt_amylase-like_C"/>
</dbReference>
<dbReference type="EMBL" id="SJTG01000006">
    <property type="protein sequence ID" value="TCI06541.1"/>
    <property type="molecule type" value="Genomic_DNA"/>
</dbReference>
<dbReference type="PANTHER" id="PTHR10357">
    <property type="entry name" value="ALPHA-AMYLASE FAMILY MEMBER"/>
    <property type="match status" value="1"/>
</dbReference>
<evidence type="ECO:0000313" key="5">
    <source>
        <dbReference type="EMBL" id="TCI06541.1"/>
    </source>
</evidence>
<organism evidence="5 6">
    <name type="scientific">Dyella soli</name>
    <dbReference type="NCBI Taxonomy" id="522319"/>
    <lineage>
        <taxon>Bacteria</taxon>
        <taxon>Pseudomonadati</taxon>
        <taxon>Pseudomonadota</taxon>
        <taxon>Gammaproteobacteria</taxon>
        <taxon>Lysobacterales</taxon>
        <taxon>Rhodanobacteraceae</taxon>
        <taxon>Dyella</taxon>
    </lineage>
</organism>
<dbReference type="Pfam" id="PF16657">
    <property type="entry name" value="Malt_amylase_C"/>
    <property type="match status" value="1"/>
</dbReference>
<dbReference type="CDD" id="cd11330">
    <property type="entry name" value="AmyAc_OligoGlu"/>
    <property type="match status" value="1"/>
</dbReference>
<dbReference type="Gene3D" id="3.90.400.10">
    <property type="entry name" value="Oligo-1,6-glucosidase, Domain 2"/>
    <property type="match status" value="1"/>
</dbReference>
<comment type="similarity">
    <text evidence="1">Belongs to the glycosyl hydrolase 13 family.</text>
</comment>
<gene>
    <name evidence="5" type="ORF">EZM97_34240</name>
</gene>
<dbReference type="RefSeq" id="WP_131413369.1">
    <property type="nucleotide sequence ID" value="NZ_SJTG01000006.1"/>
</dbReference>
<dbReference type="SMART" id="SM00642">
    <property type="entry name" value="Aamy"/>
    <property type="match status" value="1"/>
</dbReference>
<dbReference type="SUPFAM" id="SSF51011">
    <property type="entry name" value="Glycosyl hydrolase domain"/>
    <property type="match status" value="1"/>
</dbReference>
<accession>A0A4R0YM69</accession>
<evidence type="ECO:0000256" key="2">
    <source>
        <dbReference type="ARBA" id="ARBA00022801"/>
    </source>
</evidence>
<evidence type="ECO:0000256" key="1">
    <source>
        <dbReference type="ARBA" id="ARBA00008061"/>
    </source>
</evidence>
<evidence type="ECO:0000259" key="4">
    <source>
        <dbReference type="SMART" id="SM00642"/>
    </source>
</evidence>
<dbReference type="AlphaFoldDB" id="A0A4R0YM69"/>
<proteinExistence type="inferred from homology"/>
<comment type="caution">
    <text evidence="5">The sequence shown here is derived from an EMBL/GenBank/DDBJ whole genome shotgun (WGS) entry which is preliminary data.</text>
</comment>
<dbReference type="Pfam" id="PF00128">
    <property type="entry name" value="Alpha-amylase"/>
    <property type="match status" value="1"/>
</dbReference>
<dbReference type="GO" id="GO:0004556">
    <property type="term" value="F:alpha-amylase activity"/>
    <property type="evidence" value="ECO:0007669"/>
    <property type="project" value="TreeGrafter"/>
</dbReference>
<feature type="domain" description="Glycosyl hydrolase family 13 catalytic" evidence="4">
    <location>
        <begin position="14"/>
        <end position="402"/>
    </location>
</feature>
<sequence>MIDAPWWRGAVTYQIYPRSFMDTNGDGVGDLPGIIDKLEYVAGLGVDAIWIAPFFRSPMADFGYDIADYRDVDPLFGTLADFDRLLAKAHSLGLKVMIDQVLSHTSVEHAWFRESRQSRDNPRADWYVWADAKDDGTPPNNWLSLFGGCAWQWEPRRGQYYLHNFLTAQPDLNFHNPAVQRAVLDEVKFWLDKGVDGLRLDAINFCFHDRELRDNPPKPADKRVGRGFSPDNPYAFQYHYYNNTRPENLAFLEELRALMDQYDDVAALGEISSEDSLATTAEYTSGRRLHMGYSFELLTNDFSASYIRSTVRNLEAQMLEGWPCWAISNHDVERVLSRWGHGDASVRLANLLTAMLCSLRGSVCVYQGEELGLTEAEVPFEALQDPYGIAFWPTFKGRDGCRTPMPWNAGLNAGFSVGDPWLPVPAEHRARAVTAQEAEPASALHGFRAFMAWRKSQPALRWGDIFFFDTPEPVLAFTRRHGDETMLAAFNLSGEAVSMAWPAHGSVTPVNGHGLAQGTLVDGRLELPGHGALFARLG</sequence>